<feature type="domain" description="Plastocyanin-like" evidence="9">
    <location>
        <begin position="371"/>
        <end position="491"/>
    </location>
</feature>
<dbReference type="STRING" id="946122.A0A0C2WMQ4"/>
<evidence type="ECO:0000313" key="12">
    <source>
        <dbReference type="Proteomes" id="UP000054549"/>
    </source>
</evidence>
<dbReference type="InterPro" id="IPR011707">
    <property type="entry name" value="Cu-oxidase-like_N"/>
</dbReference>
<name>A0A0C2WMQ4_AMAMK</name>
<evidence type="ECO:0000256" key="4">
    <source>
        <dbReference type="ARBA" id="ARBA00023008"/>
    </source>
</evidence>
<keyword evidence="2" id="KW-0479">Metal-binding</keyword>
<keyword evidence="3" id="KW-0560">Oxidoreductase</keyword>
<gene>
    <name evidence="11" type="ORF">M378DRAFT_165142</name>
</gene>
<keyword evidence="12" id="KW-1185">Reference proteome</keyword>
<keyword evidence="6" id="KW-0325">Glycoprotein</keyword>
<keyword evidence="5" id="KW-1015">Disulfide bond</keyword>
<evidence type="ECO:0000259" key="8">
    <source>
        <dbReference type="Pfam" id="PF00394"/>
    </source>
</evidence>
<dbReference type="Pfam" id="PF07731">
    <property type="entry name" value="Cu-oxidase_2"/>
    <property type="match status" value="1"/>
</dbReference>
<dbReference type="GO" id="GO:0016491">
    <property type="term" value="F:oxidoreductase activity"/>
    <property type="evidence" value="ECO:0007669"/>
    <property type="project" value="UniProtKB-KW"/>
</dbReference>
<evidence type="ECO:0000259" key="9">
    <source>
        <dbReference type="Pfam" id="PF07731"/>
    </source>
</evidence>
<evidence type="ECO:0000256" key="5">
    <source>
        <dbReference type="ARBA" id="ARBA00023157"/>
    </source>
</evidence>
<proteinExistence type="inferred from homology"/>
<feature type="chain" id="PRO_5002170273" evidence="7">
    <location>
        <begin position="19"/>
        <end position="517"/>
    </location>
</feature>
<dbReference type="InParanoid" id="A0A0C2WMQ4"/>
<keyword evidence="4" id="KW-0186">Copper</keyword>
<dbReference type="GO" id="GO:0005507">
    <property type="term" value="F:copper ion binding"/>
    <property type="evidence" value="ECO:0007669"/>
    <property type="project" value="InterPro"/>
</dbReference>
<dbReference type="SUPFAM" id="SSF49503">
    <property type="entry name" value="Cupredoxins"/>
    <property type="match status" value="3"/>
</dbReference>
<evidence type="ECO:0000256" key="2">
    <source>
        <dbReference type="ARBA" id="ARBA00022723"/>
    </source>
</evidence>
<organism evidence="11 12">
    <name type="scientific">Amanita muscaria (strain Koide BX008)</name>
    <dbReference type="NCBI Taxonomy" id="946122"/>
    <lineage>
        <taxon>Eukaryota</taxon>
        <taxon>Fungi</taxon>
        <taxon>Dikarya</taxon>
        <taxon>Basidiomycota</taxon>
        <taxon>Agaricomycotina</taxon>
        <taxon>Agaricomycetes</taxon>
        <taxon>Agaricomycetidae</taxon>
        <taxon>Agaricales</taxon>
        <taxon>Pluteineae</taxon>
        <taxon>Amanitaceae</taxon>
        <taxon>Amanita</taxon>
    </lineage>
</organism>
<sequence length="517" mass="56146">MRLTSAFVSVSLISLVYAAIGPFTDLHIVNKVISPDGFNRSTVLAGRTAATANVPGPLIVGRKNGSFRINVINSLKDTTMLTTTSIHWHGLFQIGTSWADGPVGVTQCPIIPGNSFLYQFSVPGQAGTFWYHSHHETQYCDGLRGPLVIYDPEDPLRSLYDIDDESTVITLADWYHTPAPSAGPFPAPDSTLINGLGRYVNGPSVPLAIVNVRPNRRYRMRLISIACFPNYIFSIDNHNMTVIEADGVSTNPVTVNAIQIFVAQRYSFVLTTNQPVNNYWIRANPNLGTPGFANGLNSAILRYAGAPRADPTTNQSTITNLLAETSLSPLFNPGAPGAPTQGGADINLNFDIEFNRTDTRFFVNGATFIPPNTNPVLLQILSGARTAQELLPPGSVYVLPRNKVVEVSIPGGSPGSPHPIHLHGQTFDVVRSAGSSTYNYKNPVRRDVVSIGNTGDNVTFRFSTDNPGPWIMHCHIDWHLNLGLAIVFATDVNTVSRLDPPEAWDKLCPTYNSSGLP</sequence>
<feature type="signal peptide" evidence="7">
    <location>
        <begin position="1"/>
        <end position="18"/>
    </location>
</feature>
<dbReference type="OrthoDB" id="2121828at2759"/>
<dbReference type="InterPro" id="IPR033138">
    <property type="entry name" value="Cu_oxidase_CS"/>
</dbReference>
<dbReference type="EMBL" id="KN818265">
    <property type="protein sequence ID" value="KIL62867.1"/>
    <property type="molecule type" value="Genomic_DNA"/>
</dbReference>
<protein>
    <submittedName>
        <fullName evidence="11">Multicopper oxidase</fullName>
    </submittedName>
</protein>
<dbReference type="CDD" id="cd13903">
    <property type="entry name" value="CuRO_3_Tv-LCC_like"/>
    <property type="match status" value="1"/>
</dbReference>
<dbReference type="InterPro" id="IPR045087">
    <property type="entry name" value="Cu-oxidase_fam"/>
</dbReference>
<dbReference type="Proteomes" id="UP000054549">
    <property type="component" value="Unassembled WGS sequence"/>
</dbReference>
<evidence type="ECO:0000313" key="11">
    <source>
        <dbReference type="EMBL" id="KIL62867.1"/>
    </source>
</evidence>
<keyword evidence="7" id="KW-0732">Signal</keyword>
<reference evidence="11 12" key="1">
    <citation type="submission" date="2014-04" db="EMBL/GenBank/DDBJ databases">
        <title>Evolutionary Origins and Diversification of the Mycorrhizal Mutualists.</title>
        <authorList>
            <consortium name="DOE Joint Genome Institute"/>
            <consortium name="Mycorrhizal Genomics Consortium"/>
            <person name="Kohler A."/>
            <person name="Kuo A."/>
            <person name="Nagy L.G."/>
            <person name="Floudas D."/>
            <person name="Copeland A."/>
            <person name="Barry K.W."/>
            <person name="Cichocki N."/>
            <person name="Veneault-Fourrey C."/>
            <person name="LaButti K."/>
            <person name="Lindquist E.A."/>
            <person name="Lipzen A."/>
            <person name="Lundell T."/>
            <person name="Morin E."/>
            <person name="Murat C."/>
            <person name="Riley R."/>
            <person name="Ohm R."/>
            <person name="Sun H."/>
            <person name="Tunlid A."/>
            <person name="Henrissat B."/>
            <person name="Grigoriev I.V."/>
            <person name="Hibbett D.S."/>
            <person name="Martin F."/>
        </authorList>
    </citation>
    <scope>NUCLEOTIDE SEQUENCE [LARGE SCALE GENOMIC DNA]</scope>
    <source>
        <strain evidence="11 12">Koide BX008</strain>
    </source>
</reference>
<dbReference type="PANTHER" id="PTHR11709:SF511">
    <property type="entry name" value="LACCASE"/>
    <property type="match status" value="1"/>
</dbReference>
<feature type="domain" description="Plastocyanin-like" evidence="8">
    <location>
        <begin position="165"/>
        <end position="306"/>
    </location>
</feature>
<evidence type="ECO:0000256" key="1">
    <source>
        <dbReference type="ARBA" id="ARBA00010609"/>
    </source>
</evidence>
<evidence type="ECO:0000256" key="6">
    <source>
        <dbReference type="ARBA" id="ARBA00023180"/>
    </source>
</evidence>
<dbReference type="Pfam" id="PF00394">
    <property type="entry name" value="Cu-oxidase"/>
    <property type="match status" value="1"/>
</dbReference>
<accession>A0A0C2WMQ4</accession>
<comment type="similarity">
    <text evidence="1">Belongs to the multicopper oxidase family.</text>
</comment>
<dbReference type="InterPro" id="IPR008972">
    <property type="entry name" value="Cupredoxin"/>
</dbReference>
<feature type="domain" description="Plastocyanin-like" evidence="10">
    <location>
        <begin position="52"/>
        <end position="153"/>
    </location>
</feature>
<evidence type="ECO:0000256" key="3">
    <source>
        <dbReference type="ARBA" id="ARBA00023002"/>
    </source>
</evidence>
<dbReference type="InterPro" id="IPR011706">
    <property type="entry name" value="Cu-oxidase_C"/>
</dbReference>
<dbReference type="Gene3D" id="2.60.40.420">
    <property type="entry name" value="Cupredoxins - blue copper proteins"/>
    <property type="match status" value="3"/>
</dbReference>
<dbReference type="PROSITE" id="PS00080">
    <property type="entry name" value="MULTICOPPER_OXIDASE2"/>
    <property type="match status" value="1"/>
</dbReference>
<evidence type="ECO:0000256" key="7">
    <source>
        <dbReference type="SAM" id="SignalP"/>
    </source>
</evidence>
<dbReference type="PANTHER" id="PTHR11709">
    <property type="entry name" value="MULTI-COPPER OXIDASE"/>
    <property type="match status" value="1"/>
</dbReference>
<dbReference type="Pfam" id="PF07732">
    <property type="entry name" value="Cu-oxidase_3"/>
    <property type="match status" value="1"/>
</dbReference>
<dbReference type="AlphaFoldDB" id="A0A0C2WMQ4"/>
<dbReference type="InterPro" id="IPR001117">
    <property type="entry name" value="Cu-oxidase_2nd"/>
</dbReference>
<dbReference type="HOGENOM" id="CLU_006504_2_1_1"/>
<dbReference type="InterPro" id="IPR002355">
    <property type="entry name" value="Cu_oxidase_Cu_BS"/>
</dbReference>
<dbReference type="FunFam" id="2.60.40.420:FF:000045">
    <property type="entry name" value="Laccase 2"/>
    <property type="match status" value="1"/>
</dbReference>
<dbReference type="PROSITE" id="PS00079">
    <property type="entry name" value="MULTICOPPER_OXIDASE1"/>
    <property type="match status" value="1"/>
</dbReference>
<evidence type="ECO:0000259" key="10">
    <source>
        <dbReference type="Pfam" id="PF07732"/>
    </source>
</evidence>